<dbReference type="Proteomes" id="UP000051645">
    <property type="component" value="Unassembled WGS sequence"/>
</dbReference>
<evidence type="ECO:0000313" key="5">
    <source>
        <dbReference type="Proteomes" id="UP000051751"/>
    </source>
</evidence>
<dbReference type="InterPro" id="IPR053151">
    <property type="entry name" value="RNase_H-like"/>
</dbReference>
<dbReference type="AlphaFoldDB" id="A0A0R2FZQ8"/>
<sequence>MMLKLYTDAATQGNPGPSGAGILVVGPHLRLQKHYPLAVMSNHDAEFKAVQLGLQLLIEQKLTDAPVILYSDSQLVIDSLEKDYAKHYGDAVAAIDQLEQHFPVVLHQWIKDHANRGAHELAQQALNH</sequence>
<accession>A0A0R2FZQ8</accession>
<evidence type="ECO:0000313" key="4">
    <source>
        <dbReference type="Proteomes" id="UP000051645"/>
    </source>
</evidence>
<comment type="caution">
    <text evidence="3">The sequence shown here is derived from an EMBL/GenBank/DDBJ whole genome shotgun (WGS) entry which is preliminary data.</text>
</comment>
<dbReference type="PANTHER" id="PTHR47723:SF19">
    <property type="entry name" value="POLYNUCLEOTIDYL TRANSFERASE, RIBONUCLEASE H-LIKE SUPERFAMILY PROTEIN"/>
    <property type="match status" value="1"/>
</dbReference>
<gene>
    <name evidence="2" type="ORF">IV38_GL000368</name>
    <name evidence="3" type="ORF">IV40_GL000300</name>
</gene>
<dbReference type="GO" id="GO:0004523">
    <property type="term" value="F:RNA-DNA hybrid ribonuclease activity"/>
    <property type="evidence" value="ECO:0007669"/>
    <property type="project" value="InterPro"/>
</dbReference>
<dbReference type="InterPro" id="IPR002156">
    <property type="entry name" value="RNaseH_domain"/>
</dbReference>
<feature type="domain" description="RNase H type-1" evidence="1">
    <location>
        <begin position="1"/>
        <end position="128"/>
    </location>
</feature>
<dbReference type="SUPFAM" id="SSF53098">
    <property type="entry name" value="Ribonuclease H-like"/>
    <property type="match status" value="1"/>
</dbReference>
<dbReference type="CDD" id="cd09279">
    <property type="entry name" value="RNase_HI_like"/>
    <property type="match status" value="1"/>
</dbReference>
<dbReference type="InterPro" id="IPR036397">
    <property type="entry name" value="RNaseH_sf"/>
</dbReference>
<reference evidence="4 5" key="1">
    <citation type="journal article" date="2015" name="Genome Announc.">
        <title>Expanding the biotechnology potential of lactobacilli through comparative genomics of 213 strains and associated genera.</title>
        <authorList>
            <person name="Sun Z."/>
            <person name="Harris H.M."/>
            <person name="McCann A."/>
            <person name="Guo C."/>
            <person name="Argimon S."/>
            <person name="Zhang W."/>
            <person name="Yang X."/>
            <person name="Jeffery I.B."/>
            <person name="Cooney J.C."/>
            <person name="Kagawa T.F."/>
            <person name="Liu W."/>
            <person name="Song Y."/>
            <person name="Salvetti E."/>
            <person name="Wrobel A."/>
            <person name="Rasinkangas P."/>
            <person name="Parkhill J."/>
            <person name="Rea M.C."/>
            <person name="O'Sullivan O."/>
            <person name="Ritari J."/>
            <person name="Douillard F.P."/>
            <person name="Paul Ross R."/>
            <person name="Yang R."/>
            <person name="Briner A.E."/>
            <person name="Felis G.E."/>
            <person name="de Vos W.M."/>
            <person name="Barrangou R."/>
            <person name="Klaenhammer T.R."/>
            <person name="Caufield P.W."/>
            <person name="Cui Y."/>
            <person name="Zhang H."/>
            <person name="O'Toole P.W."/>
        </authorList>
    </citation>
    <scope>NUCLEOTIDE SEQUENCE [LARGE SCALE GENOMIC DNA]</scope>
    <source>
        <strain evidence="2 5">ATCC BAA-66</strain>
        <strain evidence="3 4">DSM 13344</strain>
    </source>
</reference>
<dbReference type="EMBL" id="JQAZ01000001">
    <property type="protein sequence ID" value="KRN33987.1"/>
    <property type="molecule type" value="Genomic_DNA"/>
</dbReference>
<organism evidence="3 4">
    <name type="scientific">Lactobacillus selangorensis</name>
    <dbReference type="NCBI Taxonomy" id="81857"/>
    <lineage>
        <taxon>Bacteria</taxon>
        <taxon>Bacillati</taxon>
        <taxon>Bacillota</taxon>
        <taxon>Bacilli</taxon>
        <taxon>Lactobacillales</taxon>
        <taxon>Lactobacillaceae</taxon>
        <taxon>Lactobacillus</taxon>
    </lineage>
</organism>
<keyword evidence="4" id="KW-1185">Reference proteome</keyword>
<dbReference type="PROSITE" id="PS50879">
    <property type="entry name" value="RNASE_H_1"/>
    <property type="match status" value="1"/>
</dbReference>
<dbReference type="STRING" id="81857.IV38_GL000368"/>
<dbReference type="EMBL" id="JQAT01000001">
    <property type="protein sequence ID" value="KRN29483.1"/>
    <property type="molecule type" value="Genomic_DNA"/>
</dbReference>
<protein>
    <recommendedName>
        <fullName evidence="1">RNase H type-1 domain-containing protein</fullName>
    </recommendedName>
</protein>
<dbReference type="PANTHER" id="PTHR47723">
    <property type="entry name" value="OS05G0353850 PROTEIN"/>
    <property type="match status" value="1"/>
</dbReference>
<proteinExistence type="predicted"/>
<dbReference type="Gene3D" id="3.30.420.10">
    <property type="entry name" value="Ribonuclease H-like superfamily/Ribonuclease H"/>
    <property type="match status" value="1"/>
</dbReference>
<dbReference type="PATRIC" id="fig|81857.3.peg.373"/>
<evidence type="ECO:0000313" key="2">
    <source>
        <dbReference type="EMBL" id="KRN29483.1"/>
    </source>
</evidence>
<dbReference type="GO" id="GO:0003676">
    <property type="term" value="F:nucleic acid binding"/>
    <property type="evidence" value="ECO:0007669"/>
    <property type="project" value="InterPro"/>
</dbReference>
<dbReference type="Proteomes" id="UP000051751">
    <property type="component" value="Unassembled WGS sequence"/>
</dbReference>
<dbReference type="Pfam" id="PF00075">
    <property type="entry name" value="RNase_H"/>
    <property type="match status" value="1"/>
</dbReference>
<name>A0A0R2FZQ8_9LACO</name>
<dbReference type="InterPro" id="IPR012337">
    <property type="entry name" value="RNaseH-like_sf"/>
</dbReference>
<evidence type="ECO:0000313" key="3">
    <source>
        <dbReference type="EMBL" id="KRN33987.1"/>
    </source>
</evidence>
<evidence type="ECO:0000259" key="1">
    <source>
        <dbReference type="PROSITE" id="PS50879"/>
    </source>
</evidence>